<dbReference type="AlphaFoldDB" id="A0ABD6AD85"/>
<dbReference type="InterPro" id="IPR029044">
    <property type="entry name" value="Nucleotide-diphossugar_trans"/>
</dbReference>
<dbReference type="SUPFAM" id="SSF53448">
    <property type="entry name" value="Nucleotide-diphospho-sugar transferases"/>
    <property type="match status" value="1"/>
</dbReference>
<protein>
    <submittedName>
        <fullName evidence="2">NTP transferase domain-containing protein</fullName>
    </submittedName>
</protein>
<dbReference type="CDD" id="cd04182">
    <property type="entry name" value="GT_2_like_f"/>
    <property type="match status" value="1"/>
</dbReference>
<reference evidence="2 3" key="1">
    <citation type="journal article" date="2019" name="Int. J. Syst. Evol. Microbiol.">
        <title>The Global Catalogue of Microorganisms (GCM) 10K type strain sequencing project: providing services to taxonomists for standard genome sequencing and annotation.</title>
        <authorList>
            <consortium name="The Broad Institute Genomics Platform"/>
            <consortium name="The Broad Institute Genome Sequencing Center for Infectious Disease"/>
            <person name="Wu L."/>
            <person name="Ma J."/>
        </authorList>
    </citation>
    <scope>NUCLEOTIDE SEQUENCE [LARGE SCALE GENOMIC DNA]</scope>
    <source>
        <strain evidence="2 3">PSR21</strain>
    </source>
</reference>
<gene>
    <name evidence="2" type="ORF">ACFQPE_17420</name>
</gene>
<keyword evidence="3" id="KW-1185">Reference proteome</keyword>
<comment type="caution">
    <text evidence="2">The sequence shown here is derived from an EMBL/GenBank/DDBJ whole genome shotgun (WGS) entry which is preliminary data.</text>
</comment>
<accession>A0ABD6AD85</accession>
<feature type="domain" description="MobA-like NTP transferase" evidence="1">
    <location>
        <begin position="35"/>
        <end position="194"/>
    </location>
</feature>
<name>A0ABD6AD85_9EURY</name>
<evidence type="ECO:0000313" key="3">
    <source>
        <dbReference type="Proteomes" id="UP001596547"/>
    </source>
</evidence>
<dbReference type="PANTHER" id="PTHR43777:SF1">
    <property type="entry name" value="MOLYBDENUM COFACTOR CYTIDYLYLTRANSFERASE"/>
    <property type="match status" value="1"/>
</dbReference>
<evidence type="ECO:0000313" key="2">
    <source>
        <dbReference type="EMBL" id="MFC7318559.1"/>
    </source>
</evidence>
<proteinExistence type="predicted"/>
<organism evidence="2 3">
    <name type="scientific">Halomarina halobia</name>
    <dbReference type="NCBI Taxonomy" id="3033386"/>
    <lineage>
        <taxon>Archaea</taxon>
        <taxon>Methanobacteriati</taxon>
        <taxon>Methanobacteriota</taxon>
        <taxon>Stenosarchaea group</taxon>
        <taxon>Halobacteria</taxon>
        <taxon>Halobacteriales</taxon>
        <taxon>Natronomonadaceae</taxon>
        <taxon>Halomarina</taxon>
    </lineage>
</organism>
<sequence>MGGSGRVTGDEPPVVAAAEVTAARTDEASLPSVAGVVLAAGTSSRFGAGNKLLAELDGEPLVRRAVRTLLDATLGRVIVVLGHESASVREALSDLDVPFVENPRYEAGQSTSVRAGVRAVAETDATAAVFLSGDMPFVDPETVDRLVEAYSLGVGDAIAAAHAGRRGNPVLFDRRHFDALRGIEGDVGGRSVLLGSDAAALLDVDDPGVTTDVDTPNDLARHG</sequence>
<evidence type="ECO:0000259" key="1">
    <source>
        <dbReference type="Pfam" id="PF12804"/>
    </source>
</evidence>
<dbReference type="Pfam" id="PF12804">
    <property type="entry name" value="NTP_transf_3"/>
    <property type="match status" value="1"/>
</dbReference>
<dbReference type="InterPro" id="IPR025877">
    <property type="entry name" value="MobA-like_NTP_Trfase"/>
</dbReference>
<dbReference type="Gene3D" id="3.90.550.10">
    <property type="entry name" value="Spore Coat Polysaccharide Biosynthesis Protein SpsA, Chain A"/>
    <property type="match status" value="1"/>
</dbReference>
<dbReference type="GeneID" id="79317256"/>
<keyword evidence="2" id="KW-0808">Transferase</keyword>
<dbReference type="GO" id="GO:0016779">
    <property type="term" value="F:nucleotidyltransferase activity"/>
    <property type="evidence" value="ECO:0007669"/>
    <property type="project" value="UniProtKB-ARBA"/>
</dbReference>
<dbReference type="EMBL" id="JBHTBF010000003">
    <property type="protein sequence ID" value="MFC7318559.1"/>
    <property type="molecule type" value="Genomic_DNA"/>
</dbReference>
<dbReference type="PANTHER" id="PTHR43777">
    <property type="entry name" value="MOLYBDENUM COFACTOR CYTIDYLYLTRANSFERASE"/>
    <property type="match status" value="1"/>
</dbReference>
<dbReference type="Proteomes" id="UP001596547">
    <property type="component" value="Unassembled WGS sequence"/>
</dbReference>
<dbReference type="RefSeq" id="WP_276306599.1">
    <property type="nucleotide sequence ID" value="NZ_CP119993.1"/>
</dbReference>